<dbReference type="GO" id="GO:0005125">
    <property type="term" value="F:cytokine activity"/>
    <property type="evidence" value="ECO:0007669"/>
    <property type="project" value="TreeGrafter"/>
</dbReference>
<organism evidence="4 5">
    <name type="scientific">Oncorhynchus tshawytscha</name>
    <name type="common">Chinook salmon</name>
    <name type="synonym">Salmo tshawytscha</name>
    <dbReference type="NCBI Taxonomy" id="74940"/>
    <lineage>
        <taxon>Eukaryota</taxon>
        <taxon>Metazoa</taxon>
        <taxon>Chordata</taxon>
        <taxon>Craniata</taxon>
        <taxon>Vertebrata</taxon>
        <taxon>Euteleostomi</taxon>
        <taxon>Actinopterygii</taxon>
        <taxon>Neopterygii</taxon>
        <taxon>Teleostei</taxon>
        <taxon>Protacanthopterygii</taxon>
        <taxon>Salmoniformes</taxon>
        <taxon>Salmonidae</taxon>
        <taxon>Salmoninae</taxon>
        <taxon>Oncorhynchus</taxon>
    </lineage>
</organism>
<evidence type="ECO:0000256" key="1">
    <source>
        <dbReference type="ARBA" id="ARBA00004613"/>
    </source>
</evidence>
<name>A0A8C8H5C4_ONCTS</name>
<dbReference type="PANTHER" id="PTHR11848">
    <property type="entry name" value="TGF-BETA FAMILY"/>
    <property type="match status" value="1"/>
</dbReference>
<evidence type="ECO:0000313" key="5">
    <source>
        <dbReference type="Proteomes" id="UP000694402"/>
    </source>
</evidence>
<dbReference type="Gene3D" id="2.60.120.970">
    <property type="match status" value="1"/>
</dbReference>
<evidence type="ECO:0000256" key="2">
    <source>
        <dbReference type="ARBA" id="ARBA00006656"/>
    </source>
</evidence>
<reference evidence="4" key="2">
    <citation type="submission" date="2025-09" db="UniProtKB">
        <authorList>
            <consortium name="Ensembl"/>
        </authorList>
    </citation>
    <scope>IDENTIFICATION</scope>
</reference>
<dbReference type="Ensembl" id="ENSOTST00005065848.2">
    <property type="protein sequence ID" value="ENSOTSP00005060510.2"/>
    <property type="gene ID" value="ENSOTSG00005029090.2"/>
</dbReference>
<accession>A0A8C8H5C4</accession>
<dbReference type="AlphaFoldDB" id="A0A8C8H5C4"/>
<gene>
    <name evidence="4" type="primary">FOXP4</name>
</gene>
<protein>
    <submittedName>
        <fullName evidence="4">Uncharacterized protein</fullName>
    </submittedName>
</protein>
<comment type="similarity">
    <text evidence="2">Belongs to the TGF-beta family.</text>
</comment>
<sequence>SANDQSHMGTQGLLNSQANVGQSEKEYKLVLPCRLVSGWSGSCQGCVENHLFFNMFVLQPVEQLSLAQLEIKFQWDMFRTPRFLLGPQALSVSPYKVLRVTLRGARHEAHHRLVLSQSVQLEPEARSLTLDLTALAQNWHKPGHNYGLVLELQPHPVHTQATDIFMSQNLFHASLVVVSLNPLQCRSRQKRSAVYQPVTPSNVCEPGRLYINFKDMGYQKEDALLIFNKIPYKHGHCFCFFE</sequence>
<reference evidence="4" key="1">
    <citation type="submission" date="2025-08" db="UniProtKB">
        <authorList>
            <consortium name="Ensembl"/>
        </authorList>
    </citation>
    <scope>IDENTIFICATION</scope>
</reference>
<dbReference type="GeneTree" id="ENSGT00940000164416"/>
<dbReference type="InterPro" id="IPR015615">
    <property type="entry name" value="TGF-beta-rel"/>
</dbReference>
<dbReference type="Proteomes" id="UP000694402">
    <property type="component" value="Unassembled WGS sequence"/>
</dbReference>
<evidence type="ECO:0000313" key="4">
    <source>
        <dbReference type="Ensembl" id="ENSOTSP00005060510.2"/>
    </source>
</evidence>
<evidence type="ECO:0000256" key="3">
    <source>
        <dbReference type="ARBA" id="ARBA00022525"/>
    </source>
</evidence>
<keyword evidence="5" id="KW-1185">Reference proteome</keyword>
<comment type="subcellular location">
    <subcellularLocation>
        <location evidence="1">Secreted</location>
    </subcellularLocation>
</comment>
<keyword evidence="3" id="KW-0964">Secreted</keyword>
<dbReference type="PANTHER" id="PTHR11848:SF300">
    <property type="entry name" value="CVG1 PROTEIN"/>
    <property type="match status" value="1"/>
</dbReference>
<proteinExistence type="inferred from homology"/>
<dbReference type="GO" id="GO:0005615">
    <property type="term" value="C:extracellular space"/>
    <property type="evidence" value="ECO:0007669"/>
    <property type="project" value="TreeGrafter"/>
</dbReference>